<name>A0A5J5J2M8_9MICO</name>
<dbReference type="EMBL" id="VYSA01000002">
    <property type="protein sequence ID" value="KAA9108294.1"/>
    <property type="molecule type" value="Genomic_DNA"/>
</dbReference>
<evidence type="ECO:0000313" key="2">
    <source>
        <dbReference type="Proteomes" id="UP000325827"/>
    </source>
</evidence>
<dbReference type="RefSeq" id="WP_150449326.1">
    <property type="nucleotide sequence ID" value="NZ_VYSA01000002.1"/>
</dbReference>
<dbReference type="AlphaFoldDB" id="A0A5J5J2M8"/>
<sequence length="273" mass="29563">MIPLQKLLWAASERAFLEQGSSLLVGPAVRIGDALQWRTAGEVLTAYGFDAAGAGTVDVLRFERSPLTDVSIPRPGDPSWSAGYGTGFLRGPGAVPVWNVAATVMPRDAEIWRIHADGQQEFVAGYGGPAVGWRDTGVFVPPTMLVGPRAEWQGREYVATWVDATHIELVTLSRETLDGFTQTRPFVFSRVVEAASCSRLFENSFTGTWQGIPCTLVQSNQDEAAILLSTDAARAAQMGAVELEPGIYWHLVPRAEITDIQGLTRQLPPPTNA</sequence>
<keyword evidence="2" id="KW-1185">Reference proteome</keyword>
<organism evidence="1 2">
    <name type="scientific">Microbacterium rhizomatis</name>
    <dbReference type="NCBI Taxonomy" id="1631477"/>
    <lineage>
        <taxon>Bacteria</taxon>
        <taxon>Bacillati</taxon>
        <taxon>Actinomycetota</taxon>
        <taxon>Actinomycetes</taxon>
        <taxon>Micrococcales</taxon>
        <taxon>Microbacteriaceae</taxon>
        <taxon>Microbacterium</taxon>
    </lineage>
</organism>
<accession>A0A5J5J2M8</accession>
<proteinExistence type="predicted"/>
<dbReference type="OrthoDB" id="3748032at2"/>
<dbReference type="Proteomes" id="UP000325827">
    <property type="component" value="Unassembled WGS sequence"/>
</dbReference>
<reference evidence="2" key="1">
    <citation type="submission" date="2019-09" db="EMBL/GenBank/DDBJ databases">
        <title>Mumia zhuanghuii sp. nov. isolated from the intestinal contents of plateau pika (Ochotona curzoniae) in the Qinghai-Tibet plateau of China.</title>
        <authorList>
            <person name="Tian Z."/>
        </authorList>
    </citation>
    <scope>NUCLEOTIDE SEQUENCE [LARGE SCALE GENOMIC DNA]</scope>
    <source>
        <strain evidence="2">JCM 30598</strain>
    </source>
</reference>
<comment type="caution">
    <text evidence="1">The sequence shown here is derived from an EMBL/GenBank/DDBJ whole genome shotgun (WGS) entry which is preliminary data.</text>
</comment>
<protein>
    <submittedName>
        <fullName evidence="1">Uncharacterized protein</fullName>
    </submittedName>
</protein>
<gene>
    <name evidence="1" type="ORF">F6B43_12935</name>
</gene>
<evidence type="ECO:0000313" key="1">
    <source>
        <dbReference type="EMBL" id="KAA9108294.1"/>
    </source>
</evidence>